<reference evidence="2 3" key="1">
    <citation type="journal article" date="2019" name="Nat. Ecol. Evol.">
        <title>Megaphylogeny resolves global patterns of mushroom evolution.</title>
        <authorList>
            <person name="Varga T."/>
            <person name="Krizsan K."/>
            <person name="Foldi C."/>
            <person name="Dima B."/>
            <person name="Sanchez-Garcia M."/>
            <person name="Sanchez-Ramirez S."/>
            <person name="Szollosi G.J."/>
            <person name="Szarkandi J.G."/>
            <person name="Papp V."/>
            <person name="Albert L."/>
            <person name="Andreopoulos W."/>
            <person name="Angelini C."/>
            <person name="Antonin V."/>
            <person name="Barry K.W."/>
            <person name="Bougher N.L."/>
            <person name="Buchanan P."/>
            <person name="Buyck B."/>
            <person name="Bense V."/>
            <person name="Catcheside P."/>
            <person name="Chovatia M."/>
            <person name="Cooper J."/>
            <person name="Damon W."/>
            <person name="Desjardin D."/>
            <person name="Finy P."/>
            <person name="Geml J."/>
            <person name="Haridas S."/>
            <person name="Hughes K."/>
            <person name="Justo A."/>
            <person name="Karasinski D."/>
            <person name="Kautmanova I."/>
            <person name="Kiss B."/>
            <person name="Kocsube S."/>
            <person name="Kotiranta H."/>
            <person name="LaButti K.M."/>
            <person name="Lechner B.E."/>
            <person name="Liimatainen K."/>
            <person name="Lipzen A."/>
            <person name="Lukacs Z."/>
            <person name="Mihaltcheva S."/>
            <person name="Morgado L.N."/>
            <person name="Niskanen T."/>
            <person name="Noordeloos M.E."/>
            <person name="Ohm R.A."/>
            <person name="Ortiz-Santana B."/>
            <person name="Ovrebo C."/>
            <person name="Racz N."/>
            <person name="Riley R."/>
            <person name="Savchenko A."/>
            <person name="Shiryaev A."/>
            <person name="Soop K."/>
            <person name="Spirin V."/>
            <person name="Szebenyi C."/>
            <person name="Tomsovsky M."/>
            <person name="Tulloss R.E."/>
            <person name="Uehling J."/>
            <person name="Grigoriev I.V."/>
            <person name="Vagvolgyi C."/>
            <person name="Papp T."/>
            <person name="Martin F.M."/>
            <person name="Miettinen O."/>
            <person name="Hibbett D.S."/>
            <person name="Nagy L.G."/>
        </authorList>
    </citation>
    <scope>NUCLEOTIDE SEQUENCE [LARGE SCALE GENOMIC DNA]</scope>
    <source>
        <strain evidence="2 3">HHB13444</strain>
    </source>
</reference>
<evidence type="ECO:0000256" key="1">
    <source>
        <dbReference type="SAM" id="MobiDB-lite"/>
    </source>
</evidence>
<dbReference type="InParanoid" id="A0A5C3P132"/>
<protein>
    <recommendedName>
        <fullName evidence="4">C2H2-type domain-containing protein</fullName>
    </recommendedName>
</protein>
<sequence>MASYDSYDSYASEASYLDGQDGRDLTEMLQDWLDAEHMRRCHLGDEWQERPLIYPSAPSPRTPSPSVSTTPPSSPPTPEDNHSIPSESRGVSPVSGPDTMEDDDDYSISSDSESRASSPTSEHEEPEWLPVTTVIRYTWAGQDLPSMTADHLWDYLKKKGVLKNPRNDGRVKCEWPGCGEFRPRNDLRRHVRFQHQRIKKCCTNPGCGAVEREDNFMWRHATCEYGDSGAFILLIAPPE</sequence>
<dbReference type="AlphaFoldDB" id="A0A5C3P132"/>
<keyword evidence="3" id="KW-1185">Reference proteome</keyword>
<dbReference type="Proteomes" id="UP000308197">
    <property type="component" value="Unassembled WGS sequence"/>
</dbReference>
<evidence type="ECO:0000313" key="2">
    <source>
        <dbReference type="EMBL" id="TFK82537.1"/>
    </source>
</evidence>
<accession>A0A5C3P132</accession>
<proteinExistence type="predicted"/>
<evidence type="ECO:0000313" key="3">
    <source>
        <dbReference type="Proteomes" id="UP000308197"/>
    </source>
</evidence>
<feature type="compositionally biased region" description="Low complexity" evidence="1">
    <location>
        <begin position="107"/>
        <end position="120"/>
    </location>
</feature>
<feature type="region of interest" description="Disordered" evidence="1">
    <location>
        <begin position="47"/>
        <end position="127"/>
    </location>
</feature>
<dbReference type="EMBL" id="ML211475">
    <property type="protein sequence ID" value="TFK82537.1"/>
    <property type="molecule type" value="Genomic_DNA"/>
</dbReference>
<gene>
    <name evidence="2" type="ORF">K466DRAFT_666454</name>
</gene>
<organism evidence="2 3">
    <name type="scientific">Polyporus arcularius HHB13444</name>
    <dbReference type="NCBI Taxonomy" id="1314778"/>
    <lineage>
        <taxon>Eukaryota</taxon>
        <taxon>Fungi</taxon>
        <taxon>Dikarya</taxon>
        <taxon>Basidiomycota</taxon>
        <taxon>Agaricomycotina</taxon>
        <taxon>Agaricomycetes</taxon>
        <taxon>Polyporales</taxon>
        <taxon>Polyporaceae</taxon>
        <taxon>Polyporus</taxon>
    </lineage>
</organism>
<name>A0A5C3P132_9APHY</name>
<evidence type="ECO:0008006" key="4">
    <source>
        <dbReference type="Google" id="ProtNLM"/>
    </source>
</evidence>